<keyword evidence="2" id="KW-1185">Reference proteome</keyword>
<reference evidence="1 2" key="1">
    <citation type="journal article" date="2015" name="Nat. Commun.">
        <title>Lucilia cuprina genome unlocks parasitic fly biology to underpin future interventions.</title>
        <authorList>
            <person name="Anstead C.A."/>
            <person name="Korhonen P.K."/>
            <person name="Young N.D."/>
            <person name="Hall R.S."/>
            <person name="Jex A.R."/>
            <person name="Murali S.C."/>
            <person name="Hughes D.S."/>
            <person name="Lee S.F."/>
            <person name="Perry T."/>
            <person name="Stroehlein A.J."/>
            <person name="Ansell B.R."/>
            <person name="Breugelmans B."/>
            <person name="Hofmann A."/>
            <person name="Qu J."/>
            <person name="Dugan S."/>
            <person name="Lee S.L."/>
            <person name="Chao H."/>
            <person name="Dinh H."/>
            <person name="Han Y."/>
            <person name="Doddapaneni H.V."/>
            <person name="Worley K.C."/>
            <person name="Muzny D.M."/>
            <person name="Ioannidis P."/>
            <person name="Waterhouse R.M."/>
            <person name="Zdobnov E.M."/>
            <person name="James P.J."/>
            <person name="Bagnall N.H."/>
            <person name="Kotze A.C."/>
            <person name="Gibbs R.A."/>
            <person name="Richards S."/>
            <person name="Batterham P."/>
            <person name="Gasser R.B."/>
        </authorList>
    </citation>
    <scope>NUCLEOTIDE SEQUENCE [LARGE SCALE GENOMIC DNA]</scope>
    <source>
        <strain evidence="1 2">LS</strain>
        <tissue evidence="1">Full body</tissue>
    </source>
</reference>
<dbReference type="InterPro" id="IPR023795">
    <property type="entry name" value="Serpin_CS"/>
</dbReference>
<evidence type="ECO:0008006" key="3">
    <source>
        <dbReference type="Google" id="ProtNLM"/>
    </source>
</evidence>
<dbReference type="Proteomes" id="UP000037069">
    <property type="component" value="Unassembled WGS sequence"/>
</dbReference>
<dbReference type="SUPFAM" id="SSF56574">
    <property type="entry name" value="Serpins"/>
    <property type="match status" value="1"/>
</dbReference>
<dbReference type="InterPro" id="IPR036186">
    <property type="entry name" value="Serpin_sf"/>
</dbReference>
<evidence type="ECO:0000313" key="1">
    <source>
        <dbReference type="EMBL" id="KNC32838.1"/>
    </source>
</evidence>
<evidence type="ECO:0000313" key="2">
    <source>
        <dbReference type="Proteomes" id="UP000037069"/>
    </source>
</evidence>
<accession>A0A0L0CKB3</accession>
<sequence>MDYGDIHVSDIIFKGSFAIEDTNAGVVPQDVMDSPEEFVIDHPFIFMVKGSASDPYLIGKFAK</sequence>
<name>A0A0L0CKB3_LUCCU</name>
<dbReference type="OrthoDB" id="9518664at2759"/>
<dbReference type="AlphaFoldDB" id="A0A0L0CKB3"/>
<comment type="caution">
    <text evidence="1">The sequence shown here is derived from an EMBL/GenBank/DDBJ whole genome shotgun (WGS) entry which is preliminary data.</text>
</comment>
<dbReference type="PROSITE" id="PS00284">
    <property type="entry name" value="SERPIN"/>
    <property type="match status" value="1"/>
</dbReference>
<proteinExistence type="predicted"/>
<protein>
    <recommendedName>
        <fullName evidence="3">Serpin domain-containing protein</fullName>
    </recommendedName>
</protein>
<gene>
    <name evidence="1" type="ORF">FF38_01720</name>
</gene>
<dbReference type="EMBL" id="JRES01000264">
    <property type="protein sequence ID" value="KNC32838.1"/>
    <property type="molecule type" value="Genomic_DNA"/>
</dbReference>
<organism evidence="1 2">
    <name type="scientific">Lucilia cuprina</name>
    <name type="common">Green bottle fly</name>
    <name type="synonym">Australian sheep blowfly</name>
    <dbReference type="NCBI Taxonomy" id="7375"/>
    <lineage>
        <taxon>Eukaryota</taxon>
        <taxon>Metazoa</taxon>
        <taxon>Ecdysozoa</taxon>
        <taxon>Arthropoda</taxon>
        <taxon>Hexapoda</taxon>
        <taxon>Insecta</taxon>
        <taxon>Pterygota</taxon>
        <taxon>Neoptera</taxon>
        <taxon>Endopterygota</taxon>
        <taxon>Diptera</taxon>
        <taxon>Brachycera</taxon>
        <taxon>Muscomorpha</taxon>
        <taxon>Oestroidea</taxon>
        <taxon>Calliphoridae</taxon>
        <taxon>Luciliinae</taxon>
        <taxon>Lucilia</taxon>
    </lineage>
</organism>